<keyword evidence="1" id="KW-0472">Membrane</keyword>
<reference evidence="2" key="1">
    <citation type="submission" date="2020-07" db="EMBL/GenBank/DDBJ databases">
        <title>Genome sequence and genetic diversity analysis of an under-domesticated orphan crop, white fonio (Digitaria exilis).</title>
        <authorList>
            <person name="Bennetzen J.L."/>
            <person name="Chen S."/>
            <person name="Ma X."/>
            <person name="Wang X."/>
            <person name="Yssel A.E.J."/>
            <person name="Chaluvadi S.R."/>
            <person name="Johnson M."/>
            <person name="Gangashetty P."/>
            <person name="Hamidou F."/>
            <person name="Sanogo M.D."/>
            <person name="Zwaenepoel A."/>
            <person name="Wallace J."/>
            <person name="Van De Peer Y."/>
            <person name="Van Deynze A."/>
        </authorList>
    </citation>
    <scope>NUCLEOTIDE SEQUENCE</scope>
    <source>
        <tissue evidence="2">Leaves</tissue>
    </source>
</reference>
<dbReference type="Proteomes" id="UP000636709">
    <property type="component" value="Unassembled WGS sequence"/>
</dbReference>
<dbReference type="EMBL" id="JACEFO010001972">
    <property type="protein sequence ID" value="KAF8690439.1"/>
    <property type="molecule type" value="Genomic_DNA"/>
</dbReference>
<proteinExistence type="predicted"/>
<comment type="caution">
    <text evidence="2">The sequence shown here is derived from an EMBL/GenBank/DDBJ whole genome shotgun (WGS) entry which is preliminary data.</text>
</comment>
<evidence type="ECO:0000313" key="3">
    <source>
        <dbReference type="Proteomes" id="UP000636709"/>
    </source>
</evidence>
<feature type="transmembrane region" description="Helical" evidence="1">
    <location>
        <begin position="68"/>
        <end position="91"/>
    </location>
</feature>
<evidence type="ECO:0000256" key="1">
    <source>
        <dbReference type="SAM" id="Phobius"/>
    </source>
</evidence>
<keyword evidence="3" id="KW-1185">Reference proteome</keyword>
<feature type="transmembrane region" description="Helical" evidence="1">
    <location>
        <begin position="37"/>
        <end position="56"/>
    </location>
</feature>
<sequence length="183" mass="19614">MRSGLASVSIRPADHLGMVLCGTAFCAKVAIRPSWFGLTVLVLHVLPLDAVVNTVGTNLTMIIAGHMLLGFSIGFTFHVPGTLLVVGALFVSDMPTHGPHLPPPFLLPLDSMPAAPLPFPSAKSPWRHTRSHGLTAKVALHLRAKRGMARIPALRCPETLLPSPCRLHDSKAKSRRDFSSSVP</sequence>
<evidence type="ECO:0000313" key="2">
    <source>
        <dbReference type="EMBL" id="KAF8690439.1"/>
    </source>
</evidence>
<accession>A0A835EJD3</accession>
<name>A0A835EJD3_9POAL</name>
<dbReference type="AlphaFoldDB" id="A0A835EJD3"/>
<gene>
    <name evidence="2" type="ORF">HU200_040792</name>
</gene>
<protein>
    <submittedName>
        <fullName evidence="2">Uncharacterized protein</fullName>
    </submittedName>
</protein>
<keyword evidence="1" id="KW-0812">Transmembrane</keyword>
<keyword evidence="1" id="KW-1133">Transmembrane helix</keyword>
<organism evidence="2 3">
    <name type="scientific">Digitaria exilis</name>
    <dbReference type="NCBI Taxonomy" id="1010633"/>
    <lineage>
        <taxon>Eukaryota</taxon>
        <taxon>Viridiplantae</taxon>
        <taxon>Streptophyta</taxon>
        <taxon>Embryophyta</taxon>
        <taxon>Tracheophyta</taxon>
        <taxon>Spermatophyta</taxon>
        <taxon>Magnoliopsida</taxon>
        <taxon>Liliopsida</taxon>
        <taxon>Poales</taxon>
        <taxon>Poaceae</taxon>
        <taxon>PACMAD clade</taxon>
        <taxon>Panicoideae</taxon>
        <taxon>Panicodae</taxon>
        <taxon>Paniceae</taxon>
        <taxon>Anthephorinae</taxon>
        <taxon>Digitaria</taxon>
    </lineage>
</organism>